<feature type="region of interest" description="Disordered" evidence="1">
    <location>
        <begin position="194"/>
        <end position="302"/>
    </location>
</feature>
<keyword evidence="3" id="KW-1185">Reference proteome</keyword>
<sequence length="302" mass="34785">MCKTHIYTSVAPNGRLYERTEQEFCKRSRHGVICDRDTTYNHEEAYTSRLSPRAAYNYPPTPPRSSHSRGGSDSGSSSKRRSSSYYIEGDRIVDIRKSSPARRSRRNSFAVEFEEPTVLPRRHTSVRHTAPPSPHLNDDLFQVSDPKQLEEMVNGRPVRGILKGSGTRRASRGSHASDEERYLYKGRIDLLTDNQEERDRAARRQKKIDQSNKVINSRPAHVPEVPSVSSSSGSRSYRRGSVVLDPAEVTARMRALDIQDQRRQEKRERRAEEEQQQRLRDRMSPRGADSYYVGSARQDRYY</sequence>
<feature type="compositionally biased region" description="Basic and acidic residues" evidence="1">
    <location>
        <begin position="254"/>
        <end position="284"/>
    </location>
</feature>
<dbReference type="RefSeq" id="XP_046019561.1">
    <property type="nucleotide sequence ID" value="XM_046152565.1"/>
</dbReference>
<dbReference type="GeneID" id="70182111"/>
<evidence type="ECO:0000256" key="1">
    <source>
        <dbReference type="SAM" id="MobiDB-lite"/>
    </source>
</evidence>
<dbReference type="Proteomes" id="UP000756346">
    <property type="component" value="Unassembled WGS sequence"/>
</dbReference>
<feature type="compositionally biased region" description="Basic and acidic residues" evidence="1">
    <location>
        <begin position="194"/>
        <end position="210"/>
    </location>
</feature>
<dbReference type="AlphaFoldDB" id="A0A9P8YL30"/>
<feature type="region of interest" description="Disordered" evidence="1">
    <location>
        <begin position="155"/>
        <end position="178"/>
    </location>
</feature>
<reference evidence="2" key="1">
    <citation type="journal article" date="2021" name="Nat. Commun.">
        <title>Genetic determinants of endophytism in the Arabidopsis root mycobiome.</title>
        <authorList>
            <person name="Mesny F."/>
            <person name="Miyauchi S."/>
            <person name="Thiergart T."/>
            <person name="Pickel B."/>
            <person name="Atanasova L."/>
            <person name="Karlsson M."/>
            <person name="Huettel B."/>
            <person name="Barry K.W."/>
            <person name="Haridas S."/>
            <person name="Chen C."/>
            <person name="Bauer D."/>
            <person name="Andreopoulos W."/>
            <person name="Pangilinan J."/>
            <person name="LaButti K."/>
            <person name="Riley R."/>
            <person name="Lipzen A."/>
            <person name="Clum A."/>
            <person name="Drula E."/>
            <person name="Henrissat B."/>
            <person name="Kohler A."/>
            <person name="Grigoriev I.V."/>
            <person name="Martin F.M."/>
            <person name="Hacquard S."/>
        </authorList>
    </citation>
    <scope>NUCLEOTIDE SEQUENCE</scope>
    <source>
        <strain evidence="2">MPI-CAGE-CH-0230</strain>
    </source>
</reference>
<feature type="region of interest" description="Disordered" evidence="1">
    <location>
        <begin position="45"/>
        <end position="85"/>
    </location>
</feature>
<comment type="caution">
    <text evidence="2">The sequence shown here is derived from an EMBL/GenBank/DDBJ whole genome shotgun (WGS) entry which is preliminary data.</text>
</comment>
<evidence type="ECO:0000313" key="3">
    <source>
        <dbReference type="Proteomes" id="UP000756346"/>
    </source>
</evidence>
<accession>A0A9P8YL30</accession>
<dbReference type="OrthoDB" id="10409961at2759"/>
<organism evidence="2 3">
    <name type="scientific">Microdochium trichocladiopsis</name>
    <dbReference type="NCBI Taxonomy" id="1682393"/>
    <lineage>
        <taxon>Eukaryota</taxon>
        <taxon>Fungi</taxon>
        <taxon>Dikarya</taxon>
        <taxon>Ascomycota</taxon>
        <taxon>Pezizomycotina</taxon>
        <taxon>Sordariomycetes</taxon>
        <taxon>Xylariomycetidae</taxon>
        <taxon>Xylariales</taxon>
        <taxon>Microdochiaceae</taxon>
        <taxon>Microdochium</taxon>
    </lineage>
</organism>
<evidence type="ECO:0000313" key="2">
    <source>
        <dbReference type="EMBL" id="KAH7041506.1"/>
    </source>
</evidence>
<name>A0A9P8YL30_9PEZI</name>
<feature type="compositionally biased region" description="Low complexity" evidence="1">
    <location>
        <begin position="64"/>
        <end position="77"/>
    </location>
</feature>
<feature type="compositionally biased region" description="Low complexity" evidence="1">
    <location>
        <begin position="227"/>
        <end position="243"/>
    </location>
</feature>
<dbReference type="EMBL" id="JAGTJQ010000001">
    <property type="protein sequence ID" value="KAH7041506.1"/>
    <property type="molecule type" value="Genomic_DNA"/>
</dbReference>
<gene>
    <name evidence="2" type="ORF">B0I36DRAFT_312946</name>
</gene>
<proteinExistence type="predicted"/>
<protein>
    <submittedName>
        <fullName evidence="2">Uncharacterized protein</fullName>
    </submittedName>
</protein>